<protein>
    <submittedName>
        <fullName evidence="1">Uncharacterized protein</fullName>
    </submittedName>
</protein>
<dbReference type="EMBL" id="QJNS01000710">
    <property type="protein sequence ID" value="RYO75017.1"/>
    <property type="molecule type" value="Genomic_DNA"/>
</dbReference>
<evidence type="ECO:0000313" key="1">
    <source>
        <dbReference type="EMBL" id="RYO75017.1"/>
    </source>
</evidence>
<keyword evidence="2" id="KW-1185">Reference proteome</keyword>
<dbReference type="InterPro" id="IPR013183">
    <property type="entry name" value="Hsk3-like"/>
</dbReference>
<name>A0ABY0GRN7_9PEZI</name>
<accession>A0ABY0GRN7</accession>
<dbReference type="PANTHER" id="PTHR28289:SF1">
    <property type="entry name" value="DASH COMPLEX SUBUNIT HSK3"/>
    <property type="match status" value="1"/>
</dbReference>
<organism evidence="1 2">
    <name type="scientific">Monosporascus cannonballus</name>
    <dbReference type="NCBI Taxonomy" id="155416"/>
    <lineage>
        <taxon>Eukaryota</taxon>
        <taxon>Fungi</taxon>
        <taxon>Dikarya</taxon>
        <taxon>Ascomycota</taxon>
        <taxon>Pezizomycotina</taxon>
        <taxon>Sordariomycetes</taxon>
        <taxon>Xylariomycetidae</taxon>
        <taxon>Xylariales</taxon>
        <taxon>Xylariales incertae sedis</taxon>
        <taxon>Monosporascus</taxon>
    </lineage>
</organism>
<dbReference type="Proteomes" id="UP000294003">
    <property type="component" value="Unassembled WGS sequence"/>
</dbReference>
<proteinExistence type="predicted"/>
<comment type="caution">
    <text evidence="1">The sequence shown here is derived from an EMBL/GenBank/DDBJ whole genome shotgun (WGS) entry which is preliminary data.</text>
</comment>
<evidence type="ECO:0000313" key="2">
    <source>
        <dbReference type="Proteomes" id="UP000294003"/>
    </source>
</evidence>
<gene>
    <name evidence="1" type="ORF">DL762_010218</name>
</gene>
<dbReference type="InterPro" id="IPR042332">
    <property type="entry name" value="Hsk3"/>
</dbReference>
<sequence length="171" mass="18467">MASRGGAADRTIMTGGGGVVKAKQLHCMARVEVRRPGPSTSRAYYAVPYIGRRPSGLAIRARLGAARRQINGRDEFSGRPSQPCSAGKGERERRYANFCNPRTEQTQLHSQLARLSANLADTENLLRMTSVQAEAMRGLGSWHGGLFMAASKVLGEESVKEQAQPQGGSRP</sequence>
<reference evidence="1 2" key="1">
    <citation type="submission" date="2018-06" db="EMBL/GenBank/DDBJ databases">
        <title>Complete Genomes of Monosporascus.</title>
        <authorList>
            <person name="Robinson A.J."/>
            <person name="Natvig D.O."/>
        </authorList>
    </citation>
    <scope>NUCLEOTIDE SEQUENCE [LARGE SCALE GENOMIC DNA]</scope>
    <source>
        <strain evidence="1 2">CBS 609.92</strain>
    </source>
</reference>
<dbReference type="Pfam" id="PF08227">
    <property type="entry name" value="DASH_Hsk3"/>
    <property type="match status" value="1"/>
</dbReference>
<dbReference type="PANTHER" id="PTHR28289">
    <property type="entry name" value="DASH COMPLEX SUBUNIT HSK3"/>
    <property type="match status" value="1"/>
</dbReference>